<gene>
    <name evidence="1" type="ORF">GCM10009864_79830</name>
</gene>
<dbReference type="Proteomes" id="UP001500994">
    <property type="component" value="Unassembled WGS sequence"/>
</dbReference>
<sequence length="315" mass="33657">MMNPACNAPAGFHEGELAVQRRAGVARDAARLAGMLAPARLHGGVSRFLAERSFAAVTARDADGALWISPLAGPPGFLQAASPTALDVRALPAVGDPLQHLAAHQPVGLIVIEFATRRRVRLNGILSAASRDGLRIDVEQAYGNCPQYIQSRLLHATPGAPPGAEPVRHGSILTRDDIDLIGRSDTFLIGTTHPTRGNDASHRGGPPGFVRVEDGHLWWPDYQGNNMFNTLGNLHAEPTAALLFCDFATGRTLHLSGRAALEWTRTGIPGDDDRTGRRVHFLPRHLVAGRLLPLHADTVTAAPDNPPLTNRPCAP</sequence>
<evidence type="ECO:0000313" key="1">
    <source>
        <dbReference type="EMBL" id="GAA2693155.1"/>
    </source>
</evidence>
<name>A0ABN3T3K1_9ACTN</name>
<evidence type="ECO:0008006" key="3">
    <source>
        <dbReference type="Google" id="ProtNLM"/>
    </source>
</evidence>
<evidence type="ECO:0000313" key="2">
    <source>
        <dbReference type="Proteomes" id="UP001500994"/>
    </source>
</evidence>
<comment type="caution">
    <text evidence="1">The sequence shown here is derived from an EMBL/GenBank/DDBJ whole genome shotgun (WGS) entry which is preliminary data.</text>
</comment>
<reference evidence="1 2" key="1">
    <citation type="journal article" date="2019" name="Int. J. Syst. Evol. Microbiol.">
        <title>The Global Catalogue of Microorganisms (GCM) 10K type strain sequencing project: providing services to taxonomists for standard genome sequencing and annotation.</title>
        <authorList>
            <consortium name="The Broad Institute Genomics Platform"/>
            <consortium name="The Broad Institute Genome Sequencing Center for Infectious Disease"/>
            <person name="Wu L."/>
            <person name="Ma J."/>
        </authorList>
    </citation>
    <scope>NUCLEOTIDE SEQUENCE [LARGE SCALE GENOMIC DNA]</scope>
    <source>
        <strain evidence="1 2">JCM 16374</strain>
    </source>
</reference>
<dbReference type="SUPFAM" id="SSF50475">
    <property type="entry name" value="FMN-binding split barrel"/>
    <property type="match status" value="1"/>
</dbReference>
<protein>
    <recommendedName>
        <fullName evidence="3">Pyridoxamine 5'-phosphate oxidase</fullName>
    </recommendedName>
</protein>
<dbReference type="InterPro" id="IPR012349">
    <property type="entry name" value="Split_barrel_FMN-bd"/>
</dbReference>
<organism evidence="1 2">
    <name type="scientific">Streptomyces lunalinharesii</name>
    <dbReference type="NCBI Taxonomy" id="333384"/>
    <lineage>
        <taxon>Bacteria</taxon>
        <taxon>Bacillati</taxon>
        <taxon>Actinomycetota</taxon>
        <taxon>Actinomycetes</taxon>
        <taxon>Kitasatosporales</taxon>
        <taxon>Streptomycetaceae</taxon>
        <taxon>Streptomyces</taxon>
    </lineage>
</organism>
<accession>A0ABN3T3K1</accession>
<dbReference type="Gene3D" id="2.30.110.10">
    <property type="entry name" value="Electron Transport, Fmn-binding Protein, Chain A"/>
    <property type="match status" value="1"/>
</dbReference>
<dbReference type="PANTHER" id="PTHR42815">
    <property type="entry name" value="FAD-BINDING, PUTATIVE (AFU_ORTHOLOGUE AFUA_6G07600)-RELATED"/>
    <property type="match status" value="1"/>
</dbReference>
<dbReference type="RefSeq" id="WP_344584844.1">
    <property type="nucleotide sequence ID" value="NZ_BAAARK010000065.1"/>
</dbReference>
<dbReference type="EMBL" id="BAAARK010000065">
    <property type="protein sequence ID" value="GAA2693155.1"/>
    <property type="molecule type" value="Genomic_DNA"/>
</dbReference>
<proteinExistence type="predicted"/>
<dbReference type="PANTHER" id="PTHR42815:SF2">
    <property type="entry name" value="FAD-BINDING, PUTATIVE (AFU_ORTHOLOGUE AFUA_6G07600)-RELATED"/>
    <property type="match status" value="1"/>
</dbReference>
<keyword evidence="2" id="KW-1185">Reference proteome</keyword>